<feature type="domain" description="CAF17 C-terminal" evidence="5">
    <location>
        <begin position="269"/>
        <end position="341"/>
    </location>
</feature>
<dbReference type="GO" id="GO:0005759">
    <property type="term" value="C:mitochondrial matrix"/>
    <property type="evidence" value="ECO:0007669"/>
    <property type="project" value="TreeGrafter"/>
</dbReference>
<dbReference type="NCBIfam" id="TIGR03317">
    <property type="entry name" value="ygfZ_signature"/>
    <property type="match status" value="1"/>
</dbReference>
<evidence type="ECO:0000256" key="2">
    <source>
        <dbReference type="ARBA" id="ARBA00022946"/>
    </source>
</evidence>
<dbReference type="Gene3D" id="3.30.1360.120">
    <property type="entry name" value="Probable tRNA modification gtpase trme, domain 1"/>
    <property type="match status" value="1"/>
</dbReference>
<accession>A0A6V7MBY0</accession>
<comment type="subcellular location">
    <subcellularLocation>
        <location evidence="1">Mitochondrion</location>
    </subcellularLocation>
</comment>
<dbReference type="InterPro" id="IPR017703">
    <property type="entry name" value="YgfZ/GCV_T_CS"/>
</dbReference>
<dbReference type="InterPro" id="IPR006222">
    <property type="entry name" value="GCVT_N"/>
</dbReference>
<dbReference type="PANTHER" id="PTHR22602:SF0">
    <property type="entry name" value="TRANSFERASE CAF17, MITOCHONDRIAL-RELATED"/>
    <property type="match status" value="1"/>
</dbReference>
<dbReference type="Pfam" id="PF25455">
    <property type="entry name" value="Beta-barrel_CAF17_C"/>
    <property type="match status" value="1"/>
</dbReference>
<dbReference type="EMBL" id="CADCXW020000353">
    <property type="protein sequence ID" value="CAD1585684.1"/>
    <property type="molecule type" value="Genomic_DNA"/>
</dbReference>
<organism evidence="6">
    <name type="scientific">Bracon brevicornis</name>
    <dbReference type="NCBI Taxonomy" id="1563983"/>
    <lineage>
        <taxon>Eukaryota</taxon>
        <taxon>Metazoa</taxon>
        <taxon>Ecdysozoa</taxon>
        <taxon>Arthropoda</taxon>
        <taxon>Hexapoda</taxon>
        <taxon>Insecta</taxon>
        <taxon>Pterygota</taxon>
        <taxon>Neoptera</taxon>
        <taxon>Endopterygota</taxon>
        <taxon>Hymenoptera</taxon>
        <taxon>Apocrita</taxon>
        <taxon>Ichneumonoidea</taxon>
        <taxon>Braconidae</taxon>
        <taxon>Braconinae</taxon>
        <taxon>Bracon</taxon>
    </lineage>
</organism>
<evidence type="ECO:0000313" key="6">
    <source>
        <dbReference type="EMBL" id="CAD1585684.1"/>
    </source>
</evidence>
<evidence type="ECO:0000256" key="1">
    <source>
        <dbReference type="ARBA" id="ARBA00004173"/>
    </source>
</evidence>
<evidence type="ECO:0000259" key="4">
    <source>
        <dbReference type="Pfam" id="PF01571"/>
    </source>
</evidence>
<gene>
    <name evidence="6" type="ORF">BBRV_LOCUS128746</name>
</gene>
<name>A0A6V7MBY0_9HYME</name>
<feature type="domain" description="GCVT N-terminal" evidence="4">
    <location>
        <begin position="39"/>
        <end position="129"/>
    </location>
</feature>
<dbReference type="GO" id="GO:0016226">
    <property type="term" value="P:iron-sulfur cluster assembly"/>
    <property type="evidence" value="ECO:0007669"/>
    <property type="project" value="TreeGrafter"/>
</dbReference>
<dbReference type="InterPro" id="IPR057460">
    <property type="entry name" value="CAF17_C"/>
</dbReference>
<dbReference type="InterPro" id="IPR027266">
    <property type="entry name" value="TrmE/GcvT-like"/>
</dbReference>
<dbReference type="InterPro" id="IPR045179">
    <property type="entry name" value="YgfZ/GcvT"/>
</dbReference>
<evidence type="ECO:0000259" key="5">
    <source>
        <dbReference type="Pfam" id="PF25455"/>
    </source>
</evidence>
<keyword evidence="3" id="KW-0496">Mitochondrion</keyword>
<sequence length="352" mass="40440">MLTRRILNDLVKFQRSISRKFSAKVSPKNLEHLKSRSLISIKGPESSDFLQGLITNDIRHLSEGIPNIYTLFLNTRGRVLYDTIIYKSLEENTFLIEVDAAATNDLQKHLKMYKLRRKVDISSLEDKMKVWASFETDFDVENLEKSKFEGRIFPCGSLTNTSTKILDDVMIFKDPRIPNYSLRILSQENVSREEIAKKLDFDDLKVQNDMNYRAFRYRLGIGEGVDDLSPGKSFPLEINCDYMHGVSFHKGCYIGQELTARTHHTGVVRKRLMPLIFDNLPSKTFNYDENVIDEKGKSVGKFKGNEGKLALGLMRISEALSAKELKIQGEMLKVVKPCWWPVDSPKEKMSIN</sequence>
<dbReference type="AlphaFoldDB" id="A0A6V7MBY0"/>
<dbReference type="Pfam" id="PF01571">
    <property type="entry name" value="GCV_T"/>
    <property type="match status" value="1"/>
</dbReference>
<protein>
    <submittedName>
        <fullName evidence="6">Uncharacterized protein</fullName>
    </submittedName>
</protein>
<keyword evidence="2" id="KW-0809">Transit peptide</keyword>
<dbReference type="SUPFAM" id="SSF103025">
    <property type="entry name" value="Folate-binding domain"/>
    <property type="match status" value="1"/>
</dbReference>
<evidence type="ECO:0000256" key="3">
    <source>
        <dbReference type="ARBA" id="ARBA00023128"/>
    </source>
</evidence>
<reference evidence="6" key="1">
    <citation type="submission" date="2020-07" db="EMBL/GenBank/DDBJ databases">
        <authorList>
            <person name="Ferguson B K."/>
        </authorList>
    </citation>
    <scope>NUCLEOTIDE SEQUENCE</scope>
    <source>
        <strain evidence="6">L06</strain>
    </source>
</reference>
<proteinExistence type="predicted"/>
<dbReference type="PANTHER" id="PTHR22602">
    <property type="entry name" value="TRANSFERASE CAF17, MITOCHONDRIAL-RELATED"/>
    <property type="match status" value="1"/>
</dbReference>